<keyword evidence="2" id="KW-0472">Membrane</keyword>
<gene>
    <name evidence="3" type="ORF">ACFQQG_07610</name>
</gene>
<feature type="transmembrane region" description="Helical" evidence="2">
    <location>
        <begin position="93"/>
        <end position="115"/>
    </location>
</feature>
<feature type="region of interest" description="Disordered" evidence="1">
    <location>
        <begin position="138"/>
        <end position="161"/>
    </location>
</feature>
<dbReference type="EMBL" id="JBHSZI010000001">
    <property type="protein sequence ID" value="MFC7058061.1"/>
    <property type="molecule type" value="Genomic_DNA"/>
</dbReference>
<proteinExistence type="predicted"/>
<keyword evidence="4" id="KW-1185">Reference proteome</keyword>
<feature type="transmembrane region" description="Helical" evidence="2">
    <location>
        <begin position="60"/>
        <end position="81"/>
    </location>
</feature>
<sequence>MHVRYMGTIVSAVCIVAVMFTVGDNSGLFFAGAFASGIVAGVVALAAGQGPNDTRQSLNLALSTFAGIIGTFVVYAAVAYPTGAASDEFGLDILVVFVILGVTGGLGSLVSGAVIRPVIPSTLPWAVPSVGPRNFLESSSASVSGSSAATSTEGQSRTREEIYHEDVPEFLQDMKPDPHEVFAKRVKGDLPDSFLSSHAKRITCNYRPIVDENVRFWTRDTWDASSEKSVTMTEADLKEDGYILQPEEFDRAEALSKYDSRKLLFVNNTGIIECRQCSGTGKYCRSCDGEGRHRCSNRCDSGVLRERCGCKNGTVRKPCQRGGHGVGEVCDACGGTGEVKVSCQACGGTGEKTIGPCPNCTEDASARDGYRTCEICRGGGNRGAAPECDTCDGHGERLELDVTVEKYEEVVYDDTHSPAGETPDVDTWIATDSVEVRGMLDFKQYRDAGRFLDYDSDDTDIDTVVEKARAQHNSNLTFEKLTGTGDRKLTHPDDIVGDTEVLATDYEMRFAHCFYFHYMLDNRVVAPSDELRCNVVNPPETEPPGLWPLTFRDGALRLVE</sequence>
<dbReference type="GeneID" id="76630020"/>
<protein>
    <submittedName>
        <fullName evidence="3">Uncharacterized protein</fullName>
    </submittedName>
</protein>
<evidence type="ECO:0000256" key="2">
    <source>
        <dbReference type="SAM" id="Phobius"/>
    </source>
</evidence>
<name>A0ABD5W1H0_9EURY</name>
<evidence type="ECO:0000256" key="1">
    <source>
        <dbReference type="SAM" id="MobiDB-lite"/>
    </source>
</evidence>
<dbReference type="Proteomes" id="UP001596445">
    <property type="component" value="Unassembled WGS sequence"/>
</dbReference>
<accession>A0ABD5W1H0</accession>
<evidence type="ECO:0000313" key="4">
    <source>
        <dbReference type="Proteomes" id="UP001596445"/>
    </source>
</evidence>
<keyword evidence="2" id="KW-0812">Transmembrane</keyword>
<dbReference type="RefSeq" id="WP_267163867.1">
    <property type="nucleotide sequence ID" value="NZ_CP112972.1"/>
</dbReference>
<reference evidence="3 4" key="1">
    <citation type="journal article" date="2019" name="Int. J. Syst. Evol. Microbiol.">
        <title>The Global Catalogue of Microorganisms (GCM) 10K type strain sequencing project: providing services to taxonomists for standard genome sequencing and annotation.</title>
        <authorList>
            <consortium name="The Broad Institute Genomics Platform"/>
            <consortium name="The Broad Institute Genome Sequencing Center for Infectious Disease"/>
            <person name="Wu L."/>
            <person name="Ma J."/>
        </authorList>
    </citation>
    <scope>NUCLEOTIDE SEQUENCE [LARGE SCALE GENOMIC DNA]</scope>
    <source>
        <strain evidence="3 4">JCM 30072</strain>
    </source>
</reference>
<dbReference type="AlphaFoldDB" id="A0ABD5W1H0"/>
<feature type="transmembrane region" description="Helical" evidence="2">
    <location>
        <begin position="5"/>
        <end position="22"/>
    </location>
</feature>
<comment type="caution">
    <text evidence="3">The sequence shown here is derived from an EMBL/GenBank/DDBJ whole genome shotgun (WGS) entry which is preliminary data.</text>
</comment>
<feature type="transmembrane region" description="Helical" evidence="2">
    <location>
        <begin position="28"/>
        <end position="48"/>
    </location>
</feature>
<organism evidence="3 4">
    <name type="scientific">Halovenus salina</name>
    <dbReference type="NCBI Taxonomy" id="1510225"/>
    <lineage>
        <taxon>Archaea</taxon>
        <taxon>Methanobacteriati</taxon>
        <taxon>Methanobacteriota</taxon>
        <taxon>Stenosarchaea group</taxon>
        <taxon>Halobacteria</taxon>
        <taxon>Halobacteriales</taxon>
        <taxon>Haloarculaceae</taxon>
        <taxon>Halovenus</taxon>
    </lineage>
</organism>
<keyword evidence="2" id="KW-1133">Transmembrane helix</keyword>
<feature type="compositionally biased region" description="Low complexity" evidence="1">
    <location>
        <begin position="138"/>
        <end position="155"/>
    </location>
</feature>
<evidence type="ECO:0000313" key="3">
    <source>
        <dbReference type="EMBL" id="MFC7058061.1"/>
    </source>
</evidence>